<dbReference type="AlphaFoldDB" id="A0A7K0C9I5"/>
<organism evidence="3 4">
    <name type="scientific">Streptomyces smaragdinus</name>
    <dbReference type="NCBI Taxonomy" id="2585196"/>
    <lineage>
        <taxon>Bacteria</taxon>
        <taxon>Bacillati</taxon>
        <taxon>Actinomycetota</taxon>
        <taxon>Actinomycetes</taxon>
        <taxon>Kitasatosporales</taxon>
        <taxon>Streptomycetaceae</taxon>
        <taxon>Streptomyces</taxon>
    </lineage>
</organism>
<evidence type="ECO:0000313" key="3">
    <source>
        <dbReference type="EMBL" id="MQY10056.1"/>
    </source>
</evidence>
<proteinExistence type="predicted"/>
<comment type="caution">
    <text evidence="3">The sequence shown here is derived from an EMBL/GenBank/DDBJ whole genome shotgun (WGS) entry which is preliminary data.</text>
</comment>
<feature type="domain" description="Aminoglycoside phosphotransferase" evidence="2">
    <location>
        <begin position="41"/>
        <end position="167"/>
    </location>
</feature>
<gene>
    <name evidence="3" type="ORF">SRB5_01600</name>
</gene>
<protein>
    <recommendedName>
        <fullName evidence="2">Aminoglycoside phosphotransferase domain-containing protein</fullName>
    </recommendedName>
</protein>
<dbReference type="Gene3D" id="3.90.1200.10">
    <property type="match status" value="1"/>
</dbReference>
<dbReference type="Proteomes" id="UP000466345">
    <property type="component" value="Unassembled WGS sequence"/>
</dbReference>
<feature type="region of interest" description="Disordered" evidence="1">
    <location>
        <begin position="1"/>
        <end position="25"/>
    </location>
</feature>
<evidence type="ECO:0000259" key="2">
    <source>
        <dbReference type="Pfam" id="PF01636"/>
    </source>
</evidence>
<dbReference type="InterPro" id="IPR002575">
    <property type="entry name" value="Aminoglycoside_PTrfase"/>
</dbReference>
<dbReference type="OrthoDB" id="236897at2"/>
<reference evidence="3 4" key="1">
    <citation type="submission" date="2019-10" db="EMBL/GenBank/DDBJ databases">
        <title>Streptomyces smaragdinus sp. nov. and Streptomyces fabii sp. nov., isolated from the gut of fungus growing-termite Macrotermes natalensis.</title>
        <authorList>
            <person name="Schwitalla J."/>
            <person name="Benndorf R."/>
            <person name="Martin K."/>
            <person name="De Beer W."/>
            <person name="Kaster A.-K."/>
            <person name="Vollmers J."/>
            <person name="Poulsen M."/>
            <person name="Beemelmanns C."/>
        </authorList>
    </citation>
    <scope>NUCLEOTIDE SEQUENCE [LARGE SCALE GENOMIC DNA]</scope>
    <source>
        <strain evidence="3 4">RB5</strain>
    </source>
</reference>
<evidence type="ECO:0000256" key="1">
    <source>
        <dbReference type="SAM" id="MobiDB-lite"/>
    </source>
</evidence>
<keyword evidence="4" id="KW-1185">Reference proteome</keyword>
<name>A0A7K0C9I5_9ACTN</name>
<dbReference type="InterPro" id="IPR011009">
    <property type="entry name" value="Kinase-like_dom_sf"/>
</dbReference>
<accession>A0A7K0C9I5</accession>
<dbReference type="RefSeq" id="WP_153449430.1">
    <property type="nucleotide sequence ID" value="NZ_WEGJ01000001.1"/>
</dbReference>
<dbReference type="SUPFAM" id="SSF56112">
    <property type="entry name" value="Protein kinase-like (PK-like)"/>
    <property type="match status" value="1"/>
</dbReference>
<evidence type="ECO:0000313" key="4">
    <source>
        <dbReference type="Proteomes" id="UP000466345"/>
    </source>
</evidence>
<sequence>MPQEQELHGGHINAPVLVDGTVRRTPTPRSPYIRRLLDHYAAHRWPGAPRHLGTDARGRETLTFIRGLVPWEYDERVAADDSLTALTRLVRTAHDLTAGHELAGSGEVVCHNDLTYRNTVYHDRSGQLLPTALIDWDLAAPGRRIHDIAHLCWQFLHLGPTCDPHWAAHRIRHVADAYGLPREDRADLVPTVLWWQNRSREGIEQGAASGNPALTDLCRRGVPQHIRAAQEWTTTHSEELSALL</sequence>
<dbReference type="EMBL" id="WEGJ01000001">
    <property type="protein sequence ID" value="MQY10056.1"/>
    <property type="molecule type" value="Genomic_DNA"/>
</dbReference>
<dbReference type="Pfam" id="PF01636">
    <property type="entry name" value="APH"/>
    <property type="match status" value="1"/>
</dbReference>